<dbReference type="InterPro" id="IPR036259">
    <property type="entry name" value="MFS_trans_sf"/>
</dbReference>
<dbReference type="Proteomes" id="UP001597343">
    <property type="component" value="Unassembled WGS sequence"/>
</dbReference>
<feature type="transmembrane region" description="Helical" evidence="7">
    <location>
        <begin position="260"/>
        <end position="281"/>
    </location>
</feature>
<dbReference type="Gene3D" id="1.20.1250.20">
    <property type="entry name" value="MFS general substrate transporter like domains"/>
    <property type="match status" value="1"/>
</dbReference>
<comment type="caution">
    <text evidence="9">The sequence shown here is derived from an EMBL/GenBank/DDBJ whole genome shotgun (WGS) entry which is preliminary data.</text>
</comment>
<feature type="transmembrane region" description="Helical" evidence="7">
    <location>
        <begin position="72"/>
        <end position="91"/>
    </location>
</feature>
<feature type="transmembrane region" description="Helical" evidence="7">
    <location>
        <begin position="39"/>
        <end position="60"/>
    </location>
</feature>
<dbReference type="InterPro" id="IPR011701">
    <property type="entry name" value="MFS"/>
</dbReference>
<protein>
    <submittedName>
        <fullName evidence="9">MFS transporter</fullName>
    </submittedName>
</protein>
<dbReference type="PANTHER" id="PTHR23513:SF19">
    <property type="entry name" value="MAJOR FACILITATOR SUPERFAMILY (MFS) PROFILE DOMAIN-CONTAINING PROTEIN"/>
    <property type="match status" value="1"/>
</dbReference>
<gene>
    <name evidence="9" type="ORF">ACFSOY_19265</name>
</gene>
<comment type="subcellular location">
    <subcellularLocation>
        <location evidence="1">Cell membrane</location>
        <topology evidence="1">Multi-pass membrane protein</topology>
    </subcellularLocation>
</comment>
<dbReference type="SUPFAM" id="SSF103473">
    <property type="entry name" value="MFS general substrate transporter"/>
    <property type="match status" value="1"/>
</dbReference>
<evidence type="ECO:0000256" key="4">
    <source>
        <dbReference type="ARBA" id="ARBA00022692"/>
    </source>
</evidence>
<feature type="transmembrane region" description="Helical" evidence="7">
    <location>
        <begin position="349"/>
        <end position="371"/>
    </location>
</feature>
<keyword evidence="6 7" id="KW-0472">Membrane</keyword>
<evidence type="ECO:0000256" key="3">
    <source>
        <dbReference type="ARBA" id="ARBA00022475"/>
    </source>
</evidence>
<evidence type="ECO:0000256" key="1">
    <source>
        <dbReference type="ARBA" id="ARBA00004651"/>
    </source>
</evidence>
<dbReference type="Pfam" id="PF07690">
    <property type="entry name" value="MFS_1"/>
    <property type="match status" value="1"/>
</dbReference>
<dbReference type="RefSeq" id="WP_386049478.1">
    <property type="nucleotide sequence ID" value="NZ_JBHUIO010000011.1"/>
</dbReference>
<evidence type="ECO:0000256" key="6">
    <source>
        <dbReference type="ARBA" id="ARBA00023136"/>
    </source>
</evidence>
<keyword evidence="10" id="KW-1185">Reference proteome</keyword>
<keyword evidence="5 7" id="KW-1133">Transmembrane helix</keyword>
<accession>A0ABW5A2Q0</accession>
<evidence type="ECO:0000256" key="7">
    <source>
        <dbReference type="SAM" id="Phobius"/>
    </source>
</evidence>
<keyword evidence="4 7" id="KW-0812">Transmembrane</keyword>
<dbReference type="PANTHER" id="PTHR23513">
    <property type="entry name" value="INTEGRAL MEMBRANE EFFLUX PROTEIN-RELATED"/>
    <property type="match status" value="1"/>
</dbReference>
<sequence>MRRATSFRFLWFGQIVANLADVLYVVVLIAMVYQATGSTMLTALIPMVTMGAQLIGGLVAPLVLDRFRLSRLLVSTQVGKALLFALLTLFLDRLLSGGWLPLLYVLMALFSILDAAANPARNAIVPRLVDKAELVKVNGWLASTDQTVNLAGWALGGVVFVALGGTESMWVCFVLHAVAALLMFGVREPVRTAEASEEHVVKSSGISSMKEGWVVLWRTPLLRTILIMDVIEVMSGGVWVGAVMMVFVQEALGEGEQWFGFLNAGYMGGMLLGGLLVSLWAKQVERKFAPLLVLSSAVFAALNLLFAYTSIAWLAVLLCLLMGPPNQMKEVIQQTLIQRTVEERLLPKVFSAKMTVFYTGYTLSVLVMSLLTDWIGVRSVYALAGAIVALVPLLAWSRWKVLRQASVV</sequence>
<proteinExistence type="predicted"/>
<dbReference type="CDD" id="cd06173">
    <property type="entry name" value="MFS_MefA_like"/>
    <property type="match status" value="1"/>
</dbReference>
<dbReference type="InterPro" id="IPR020846">
    <property type="entry name" value="MFS_dom"/>
</dbReference>
<keyword evidence="3" id="KW-1003">Cell membrane</keyword>
<feature type="domain" description="Major facilitator superfamily (MFS) profile" evidence="8">
    <location>
        <begin position="221"/>
        <end position="408"/>
    </location>
</feature>
<keyword evidence="2" id="KW-0813">Transport</keyword>
<feature type="transmembrane region" description="Helical" evidence="7">
    <location>
        <begin position="377"/>
        <end position="396"/>
    </location>
</feature>
<evidence type="ECO:0000313" key="10">
    <source>
        <dbReference type="Proteomes" id="UP001597343"/>
    </source>
</evidence>
<evidence type="ECO:0000256" key="5">
    <source>
        <dbReference type="ARBA" id="ARBA00022989"/>
    </source>
</evidence>
<evidence type="ECO:0000259" key="8">
    <source>
        <dbReference type="PROSITE" id="PS50850"/>
    </source>
</evidence>
<feature type="transmembrane region" description="Helical" evidence="7">
    <location>
        <begin position="226"/>
        <end position="248"/>
    </location>
</feature>
<name>A0ABW5A2Q0_9BACL</name>
<evidence type="ECO:0000256" key="2">
    <source>
        <dbReference type="ARBA" id="ARBA00022448"/>
    </source>
</evidence>
<organism evidence="9 10">
    <name type="scientific">Tumebacillus lipolyticus</name>
    <dbReference type="NCBI Taxonomy" id="1280370"/>
    <lineage>
        <taxon>Bacteria</taxon>
        <taxon>Bacillati</taxon>
        <taxon>Bacillota</taxon>
        <taxon>Bacilli</taxon>
        <taxon>Bacillales</taxon>
        <taxon>Alicyclobacillaceae</taxon>
        <taxon>Tumebacillus</taxon>
    </lineage>
</organism>
<feature type="transmembrane region" description="Helical" evidence="7">
    <location>
        <begin position="9"/>
        <end position="33"/>
    </location>
</feature>
<dbReference type="PROSITE" id="PS50850">
    <property type="entry name" value="MFS"/>
    <property type="match status" value="1"/>
</dbReference>
<evidence type="ECO:0000313" key="9">
    <source>
        <dbReference type="EMBL" id="MFD2172110.1"/>
    </source>
</evidence>
<reference evidence="10" key="1">
    <citation type="journal article" date="2019" name="Int. J. Syst. Evol. Microbiol.">
        <title>The Global Catalogue of Microorganisms (GCM) 10K type strain sequencing project: providing services to taxonomists for standard genome sequencing and annotation.</title>
        <authorList>
            <consortium name="The Broad Institute Genomics Platform"/>
            <consortium name="The Broad Institute Genome Sequencing Center for Infectious Disease"/>
            <person name="Wu L."/>
            <person name="Ma J."/>
        </authorList>
    </citation>
    <scope>NUCLEOTIDE SEQUENCE [LARGE SCALE GENOMIC DNA]</scope>
    <source>
        <strain evidence="10">CGMCC 1.13574</strain>
    </source>
</reference>
<feature type="transmembrane region" description="Helical" evidence="7">
    <location>
        <begin position="97"/>
        <end position="116"/>
    </location>
</feature>
<dbReference type="EMBL" id="JBHUIO010000011">
    <property type="protein sequence ID" value="MFD2172110.1"/>
    <property type="molecule type" value="Genomic_DNA"/>
</dbReference>